<organism evidence="2 3">
    <name type="scientific">Polynucleobacter hirudinilacicola</name>
    <dbReference type="NCBI Taxonomy" id="1743166"/>
    <lineage>
        <taxon>Bacteria</taxon>
        <taxon>Pseudomonadati</taxon>
        <taxon>Pseudomonadota</taxon>
        <taxon>Betaproteobacteria</taxon>
        <taxon>Burkholderiales</taxon>
        <taxon>Burkholderiaceae</taxon>
        <taxon>Polynucleobacter</taxon>
    </lineage>
</organism>
<accession>A0A210RVS3</accession>
<protein>
    <submittedName>
        <fullName evidence="2">Uncharacterized protein</fullName>
    </submittedName>
</protein>
<proteinExistence type="predicted"/>
<name>A0A210RVS3_9BURK</name>
<dbReference type="AlphaFoldDB" id="A0A210RVS3"/>
<gene>
    <name evidence="2" type="ORF">B6A14_04630</name>
</gene>
<evidence type="ECO:0000256" key="1">
    <source>
        <dbReference type="SAM" id="MobiDB-lite"/>
    </source>
</evidence>
<comment type="caution">
    <text evidence="2">The sequence shown here is derived from an EMBL/GenBank/DDBJ whole genome shotgun (WGS) entry which is preliminary data.</text>
</comment>
<dbReference type="Proteomes" id="UP000196880">
    <property type="component" value="Unassembled WGS sequence"/>
</dbReference>
<feature type="compositionally biased region" description="Basic and acidic residues" evidence="1">
    <location>
        <begin position="137"/>
        <end position="147"/>
    </location>
</feature>
<dbReference type="RefSeq" id="WP_087909299.1">
    <property type="nucleotide sequence ID" value="NZ_NAIA01000003.1"/>
</dbReference>
<keyword evidence="3" id="KW-1185">Reference proteome</keyword>
<evidence type="ECO:0000313" key="2">
    <source>
        <dbReference type="EMBL" id="OWF65103.1"/>
    </source>
</evidence>
<feature type="region of interest" description="Disordered" evidence="1">
    <location>
        <begin position="135"/>
        <end position="156"/>
    </location>
</feature>
<dbReference type="OrthoDB" id="1438245at2"/>
<reference evidence="2 3" key="1">
    <citation type="submission" date="2017-03" db="EMBL/GenBank/DDBJ databases">
        <title>New species Polynucleobacter sp. MWH-EgelM1-30-B4.</title>
        <authorList>
            <person name="Hahn M.W."/>
        </authorList>
    </citation>
    <scope>NUCLEOTIDE SEQUENCE [LARGE SCALE GENOMIC DNA]</scope>
    <source>
        <strain evidence="2 3">MWH-EgelM1-30-B4</strain>
    </source>
</reference>
<sequence>MTAQVSERLIYGGKEIPLFTNPLSLYLKNSGTRFVSPHTANWRGYVGTWEILEHAGVERLYLVGLSAHKSYEELLDLSDVFPGHDKVFAHWFTGELRCPQGAQLEYRHMGYGSVYEYDLLMEFKQGVLVNKHARHNQVPEKKEEKDYPSFLRRGAQ</sequence>
<evidence type="ECO:0000313" key="3">
    <source>
        <dbReference type="Proteomes" id="UP000196880"/>
    </source>
</evidence>
<dbReference type="EMBL" id="NAIA01000003">
    <property type="protein sequence ID" value="OWF65103.1"/>
    <property type="molecule type" value="Genomic_DNA"/>
</dbReference>